<evidence type="ECO:0000313" key="2">
    <source>
        <dbReference type="EMBL" id="MFB9756023.1"/>
    </source>
</evidence>
<evidence type="ECO:0000256" key="1">
    <source>
        <dbReference type="ARBA" id="ARBA00009580"/>
    </source>
</evidence>
<dbReference type="SUPFAM" id="SSF52799">
    <property type="entry name" value="(Phosphotyrosine protein) phosphatases II"/>
    <property type="match status" value="1"/>
</dbReference>
<protein>
    <submittedName>
        <fullName evidence="2">Tyrosine-protein phosphatase</fullName>
    </submittedName>
</protein>
<dbReference type="EMBL" id="JBHMAG010000020">
    <property type="protein sequence ID" value="MFB9756023.1"/>
    <property type="molecule type" value="Genomic_DNA"/>
</dbReference>
<gene>
    <name evidence="2" type="ORF">ACFFNY_30985</name>
</gene>
<keyword evidence="3" id="KW-1185">Reference proteome</keyword>
<dbReference type="Pfam" id="PF13350">
    <property type="entry name" value="Y_phosphatase3"/>
    <property type="match status" value="1"/>
</dbReference>
<dbReference type="InterPro" id="IPR029021">
    <property type="entry name" value="Prot-tyrosine_phosphatase-like"/>
</dbReference>
<dbReference type="RefSeq" id="WP_344913429.1">
    <property type="nucleotide sequence ID" value="NZ_BAAAYO010000012.1"/>
</dbReference>
<comment type="caution">
    <text evidence="2">The sequence shown here is derived from an EMBL/GenBank/DDBJ whole genome shotgun (WGS) entry which is preliminary data.</text>
</comment>
<sequence length="268" mass="30653">MQRIIPFEGTHNFRDMGGYPTIDGRKVKYGLFYRSDELSRLSEKDLESLQSLNIRTIFDYRDDDEAQKKPDPVIPDVMNIRIPAIEAELRPRMNMPSDSESAGKEGYFFINLIKNGFFKSFRGDETMTTLYTKLPIKNPSYKRLMETIQNPDNLGLLHHCTAGKDRTGIGAALILLALGVPENTVMEDYLLTNETMKAFNRNLLERLAAHADEAELQNIGHMLEIKEAYMDAALGSIKQTYGDYETYFSEEFGLTKSRREALQNRCLV</sequence>
<dbReference type="PANTHER" id="PTHR31126">
    <property type="entry name" value="TYROSINE-PROTEIN PHOSPHATASE"/>
    <property type="match status" value="1"/>
</dbReference>
<proteinExistence type="inferred from homology"/>
<evidence type="ECO:0000313" key="3">
    <source>
        <dbReference type="Proteomes" id="UP001589619"/>
    </source>
</evidence>
<comment type="similarity">
    <text evidence="1">Belongs to the protein-tyrosine phosphatase family.</text>
</comment>
<dbReference type="Proteomes" id="UP001589619">
    <property type="component" value="Unassembled WGS sequence"/>
</dbReference>
<dbReference type="Gene3D" id="3.90.190.10">
    <property type="entry name" value="Protein tyrosine phosphatase superfamily"/>
    <property type="match status" value="1"/>
</dbReference>
<accession>A0ABV5W6T9</accession>
<dbReference type="PANTHER" id="PTHR31126:SF1">
    <property type="entry name" value="TYROSINE SPECIFIC PROTEIN PHOSPHATASES DOMAIN-CONTAINING PROTEIN"/>
    <property type="match status" value="1"/>
</dbReference>
<reference evidence="2 3" key="1">
    <citation type="submission" date="2024-09" db="EMBL/GenBank/DDBJ databases">
        <authorList>
            <person name="Sun Q."/>
            <person name="Mori K."/>
        </authorList>
    </citation>
    <scope>NUCLEOTIDE SEQUENCE [LARGE SCALE GENOMIC DNA]</scope>
    <source>
        <strain evidence="2 3">JCM 12520</strain>
    </source>
</reference>
<dbReference type="InterPro" id="IPR026893">
    <property type="entry name" value="Tyr/Ser_Pase_IphP-type"/>
</dbReference>
<name>A0ABV5W6T9_9BACL</name>
<organism evidence="2 3">
    <name type="scientific">Paenibacillus hodogayensis</name>
    <dbReference type="NCBI Taxonomy" id="279208"/>
    <lineage>
        <taxon>Bacteria</taxon>
        <taxon>Bacillati</taxon>
        <taxon>Bacillota</taxon>
        <taxon>Bacilli</taxon>
        <taxon>Bacillales</taxon>
        <taxon>Paenibacillaceae</taxon>
        <taxon>Paenibacillus</taxon>
    </lineage>
</organism>